<gene>
    <name evidence="18 20" type="primary">dnaQ</name>
    <name evidence="20" type="ORF">Q4535_05615</name>
</gene>
<dbReference type="PANTHER" id="PTHR30231">
    <property type="entry name" value="DNA POLYMERASE III SUBUNIT EPSILON"/>
    <property type="match status" value="1"/>
</dbReference>
<dbReference type="NCBIfam" id="TIGR00573">
    <property type="entry name" value="dnaq"/>
    <property type="match status" value="1"/>
</dbReference>
<feature type="domain" description="Exonuclease" evidence="19">
    <location>
        <begin position="2"/>
        <end position="179"/>
    </location>
</feature>
<feature type="binding site" evidence="16">
    <location>
        <position position="7"/>
    </location>
    <ligand>
        <name>substrate</name>
    </ligand>
</feature>
<dbReference type="GO" id="GO:0003677">
    <property type="term" value="F:DNA binding"/>
    <property type="evidence" value="ECO:0007669"/>
    <property type="project" value="InterPro"/>
</dbReference>
<comment type="cofactor">
    <cofactor evidence="17">
        <name>Mg(2+)</name>
        <dbReference type="ChEBI" id="CHEBI:18420"/>
    </cofactor>
    <cofactor evidence="17">
        <name>Mn(2+)</name>
        <dbReference type="ChEBI" id="CHEBI:29035"/>
    </cofactor>
    <text evidence="17">Binds 2 divalent metal cations. Magnesium or manganese.</text>
</comment>
<evidence type="ECO:0000256" key="8">
    <source>
        <dbReference type="ARBA" id="ARBA00022723"/>
    </source>
</evidence>
<dbReference type="InterPro" id="IPR013520">
    <property type="entry name" value="Ribonucl_H"/>
</dbReference>
<dbReference type="EMBL" id="JAUORK010000005">
    <property type="protein sequence ID" value="MDO6671592.1"/>
    <property type="molecule type" value="Genomic_DNA"/>
</dbReference>
<evidence type="ECO:0000256" key="7">
    <source>
        <dbReference type="ARBA" id="ARBA00022722"/>
    </source>
</evidence>
<evidence type="ECO:0000259" key="19">
    <source>
        <dbReference type="SMART" id="SM00479"/>
    </source>
</evidence>
<keyword evidence="8 17" id="KW-0479">Metal-binding</keyword>
<dbReference type="InterPro" id="IPR006309">
    <property type="entry name" value="DnaQ_proteo"/>
</dbReference>
<evidence type="ECO:0000256" key="18">
    <source>
        <dbReference type="RuleBase" id="RU364087"/>
    </source>
</evidence>
<evidence type="ECO:0000256" key="17">
    <source>
        <dbReference type="PIRSR" id="PIRSR606309-3"/>
    </source>
</evidence>
<dbReference type="FunFam" id="3.30.420.10:FF:000012">
    <property type="entry name" value="DNA polymerase III subunit epsilon"/>
    <property type="match status" value="1"/>
</dbReference>
<organism evidence="20 21">
    <name type="scientific">Cobetia amphilecti</name>
    <dbReference type="NCBI Taxonomy" id="1055104"/>
    <lineage>
        <taxon>Bacteria</taxon>
        <taxon>Pseudomonadati</taxon>
        <taxon>Pseudomonadota</taxon>
        <taxon>Gammaproteobacteria</taxon>
        <taxon>Oceanospirillales</taxon>
        <taxon>Halomonadaceae</taxon>
        <taxon>Cobetia</taxon>
    </lineage>
</organism>
<evidence type="ECO:0000256" key="1">
    <source>
        <dbReference type="ARBA" id="ARBA00001936"/>
    </source>
</evidence>
<dbReference type="InterPro" id="IPR012337">
    <property type="entry name" value="RNaseH-like_sf"/>
</dbReference>
<feature type="binding site" evidence="17">
    <location>
        <position position="7"/>
    </location>
    <ligand>
        <name>a divalent metal cation</name>
        <dbReference type="ChEBI" id="CHEBI:60240"/>
        <label>1</label>
        <note>catalytic</note>
    </ligand>
</feature>
<dbReference type="EC" id="2.7.7.7" evidence="2 18"/>
<keyword evidence="9 18" id="KW-0378">Hydrolase</keyword>
<comment type="caution">
    <text evidence="20">The sequence shown here is derived from an EMBL/GenBank/DDBJ whole genome shotgun (WGS) entry which is preliminary data.</text>
</comment>
<keyword evidence="5 18" id="KW-0548">Nucleotidyltransferase</keyword>
<dbReference type="PANTHER" id="PTHR30231:SF41">
    <property type="entry name" value="DNA POLYMERASE III SUBUNIT EPSILON"/>
    <property type="match status" value="1"/>
</dbReference>
<name>A0AAP4TY27_9GAMM</name>
<dbReference type="GO" id="GO:0008408">
    <property type="term" value="F:3'-5' exonuclease activity"/>
    <property type="evidence" value="ECO:0007669"/>
    <property type="project" value="TreeGrafter"/>
</dbReference>
<reference evidence="20" key="1">
    <citation type="submission" date="2023-07" db="EMBL/GenBank/DDBJ databases">
        <title>Genome content predicts the carbon catabolic preferences of heterotrophic bacteria.</title>
        <authorList>
            <person name="Gralka M."/>
        </authorList>
    </citation>
    <scope>NUCLEOTIDE SEQUENCE</scope>
    <source>
        <strain evidence="20">C2R13</strain>
    </source>
</reference>
<feature type="binding site" evidence="16">
    <location>
        <position position="162"/>
    </location>
    <ligand>
        <name>substrate</name>
    </ligand>
</feature>
<dbReference type="SUPFAM" id="SSF53098">
    <property type="entry name" value="Ribonuclease H-like"/>
    <property type="match status" value="1"/>
</dbReference>
<keyword evidence="6 18" id="KW-0235">DNA replication</keyword>
<evidence type="ECO:0000256" key="14">
    <source>
        <dbReference type="ARBA" id="ARBA00049244"/>
    </source>
</evidence>
<dbReference type="NCBIfam" id="NF004316">
    <property type="entry name" value="PRK05711.1"/>
    <property type="match status" value="1"/>
</dbReference>
<comment type="cofactor">
    <cofactor evidence="1 18">
        <name>Mn(2+)</name>
        <dbReference type="ChEBI" id="CHEBI:29035"/>
    </cofactor>
</comment>
<keyword evidence="4 18" id="KW-0808">Transferase</keyword>
<dbReference type="GO" id="GO:0003887">
    <property type="term" value="F:DNA-directed DNA polymerase activity"/>
    <property type="evidence" value="ECO:0007669"/>
    <property type="project" value="UniProtKB-KW"/>
</dbReference>
<keyword evidence="10 18" id="KW-0269">Exonuclease</keyword>
<dbReference type="Gene3D" id="3.30.420.10">
    <property type="entry name" value="Ribonuclease H-like superfamily/Ribonuclease H"/>
    <property type="match status" value="1"/>
</dbReference>
<dbReference type="InterPro" id="IPR036397">
    <property type="entry name" value="RNaseH_sf"/>
</dbReference>
<dbReference type="RefSeq" id="WP_303593231.1">
    <property type="nucleotide sequence ID" value="NZ_JAUORK010000005.1"/>
</dbReference>
<evidence type="ECO:0000256" key="5">
    <source>
        <dbReference type="ARBA" id="ARBA00022695"/>
    </source>
</evidence>
<evidence type="ECO:0000256" key="15">
    <source>
        <dbReference type="PIRSR" id="PIRSR606309-1"/>
    </source>
</evidence>
<comment type="catalytic activity">
    <reaction evidence="14 18">
        <text>DNA(n) + a 2'-deoxyribonucleoside 5'-triphosphate = DNA(n+1) + diphosphate</text>
        <dbReference type="Rhea" id="RHEA:22508"/>
        <dbReference type="Rhea" id="RHEA-COMP:17339"/>
        <dbReference type="Rhea" id="RHEA-COMP:17340"/>
        <dbReference type="ChEBI" id="CHEBI:33019"/>
        <dbReference type="ChEBI" id="CHEBI:61560"/>
        <dbReference type="ChEBI" id="CHEBI:173112"/>
        <dbReference type="EC" id="2.7.7.7"/>
    </reaction>
</comment>
<evidence type="ECO:0000256" key="6">
    <source>
        <dbReference type="ARBA" id="ARBA00022705"/>
    </source>
</evidence>
<dbReference type="NCBIfam" id="TIGR01406">
    <property type="entry name" value="dnaQ_proteo"/>
    <property type="match status" value="1"/>
</dbReference>
<dbReference type="Pfam" id="PF00929">
    <property type="entry name" value="RNase_T"/>
    <property type="match status" value="1"/>
</dbReference>
<evidence type="ECO:0000256" key="11">
    <source>
        <dbReference type="ARBA" id="ARBA00022842"/>
    </source>
</evidence>
<feature type="binding site" evidence="16">
    <location>
        <position position="9"/>
    </location>
    <ligand>
        <name>substrate</name>
    </ligand>
</feature>
<accession>A0AAP4TY27</accession>
<dbReference type="CDD" id="cd06131">
    <property type="entry name" value="DNA_pol_III_epsilon_Ecoli_like"/>
    <property type="match status" value="1"/>
</dbReference>
<feature type="active site" description="Proton acceptor" evidence="15">
    <location>
        <position position="157"/>
    </location>
</feature>
<evidence type="ECO:0000256" key="3">
    <source>
        <dbReference type="ARBA" id="ARBA00020352"/>
    </source>
</evidence>
<evidence type="ECO:0000256" key="16">
    <source>
        <dbReference type="PIRSR" id="PIRSR606309-2"/>
    </source>
</evidence>
<evidence type="ECO:0000256" key="12">
    <source>
        <dbReference type="ARBA" id="ARBA00022932"/>
    </source>
</evidence>
<feature type="binding site" evidence="17">
    <location>
        <position position="9"/>
    </location>
    <ligand>
        <name>a divalent metal cation</name>
        <dbReference type="ChEBI" id="CHEBI:60240"/>
        <label>1</label>
        <note>catalytic</note>
    </ligand>
</feature>
<proteinExistence type="predicted"/>
<keyword evidence="7 18" id="KW-0540">Nuclease</keyword>
<keyword evidence="13 17" id="KW-0464">Manganese</keyword>
<dbReference type="AlphaFoldDB" id="A0AAP4TY27"/>
<dbReference type="GO" id="GO:0005829">
    <property type="term" value="C:cytosol"/>
    <property type="evidence" value="ECO:0007669"/>
    <property type="project" value="TreeGrafter"/>
</dbReference>
<feature type="binding site" evidence="17">
    <location>
        <position position="162"/>
    </location>
    <ligand>
        <name>a divalent metal cation</name>
        <dbReference type="ChEBI" id="CHEBI:60240"/>
        <label>1</label>
        <note>catalytic</note>
    </ligand>
</feature>
<feature type="binding site" evidence="16">
    <location>
        <position position="52"/>
    </location>
    <ligand>
        <name>substrate</name>
    </ligand>
</feature>
<keyword evidence="11 17" id="KW-0460">Magnesium</keyword>
<feature type="binding site" evidence="16">
    <location>
        <position position="57"/>
    </location>
    <ligand>
        <name>substrate</name>
    </ligand>
</feature>
<dbReference type="GO" id="GO:0045004">
    <property type="term" value="P:DNA replication proofreading"/>
    <property type="evidence" value="ECO:0007669"/>
    <property type="project" value="TreeGrafter"/>
</dbReference>
<evidence type="ECO:0000256" key="4">
    <source>
        <dbReference type="ARBA" id="ARBA00022679"/>
    </source>
</evidence>
<evidence type="ECO:0000313" key="21">
    <source>
        <dbReference type="Proteomes" id="UP001170481"/>
    </source>
</evidence>
<protein>
    <recommendedName>
        <fullName evidence="3 18">DNA polymerase III subunit epsilon</fullName>
        <ecNumber evidence="2 18">2.7.7.7</ecNumber>
    </recommendedName>
</protein>
<evidence type="ECO:0000313" key="20">
    <source>
        <dbReference type="EMBL" id="MDO6671592.1"/>
    </source>
</evidence>
<sequence length="268" mass="29239">MRQIILDTETTGIDPKEGHRLIEIGAVEMINRRLTGRTYHQYVNPERLIDAEAIGVHGITDERVANEPVFAEIADAFWDFIKGAQLVIHNAPFDVGFIDHEFGLINPGRANPLGPVADHCAILDTLKLAREKHPGQRNNLDALCKRYDIDNGHRVLHGALLDAEILGDVYLAMTGGQTALGLDVVEEGDGEEGGIVGVRRLRADRPRLATPGLSALELERHSAWCEEIRGKADECLFDRLSINALGSIDSASLDGASLDSRGNRGDDA</sequence>
<dbReference type="Proteomes" id="UP001170481">
    <property type="component" value="Unassembled WGS sequence"/>
</dbReference>
<dbReference type="SMART" id="SM00479">
    <property type="entry name" value="EXOIII"/>
    <property type="match status" value="1"/>
</dbReference>
<evidence type="ECO:0000256" key="13">
    <source>
        <dbReference type="ARBA" id="ARBA00023211"/>
    </source>
</evidence>
<evidence type="ECO:0000256" key="10">
    <source>
        <dbReference type="ARBA" id="ARBA00022839"/>
    </source>
</evidence>
<dbReference type="InterPro" id="IPR006054">
    <property type="entry name" value="DnaQ"/>
</dbReference>
<dbReference type="GO" id="GO:0046872">
    <property type="term" value="F:metal ion binding"/>
    <property type="evidence" value="ECO:0007669"/>
    <property type="project" value="UniProtKB-KW"/>
</dbReference>
<evidence type="ECO:0000256" key="2">
    <source>
        <dbReference type="ARBA" id="ARBA00012417"/>
    </source>
</evidence>
<comment type="subunit">
    <text evidence="18">DNA polymerase III contains a core (composed of alpha, epsilon and theta chains) that associates with a tau subunit. This core dimerizes to form the POLIII' complex. PolIII' associates with the gamma complex (composed of gamma, delta, delta', psi and chi chains) and with the beta chain to form the complete DNA polymerase III complex.</text>
</comment>
<comment type="function">
    <text evidence="18">DNA polymerase III is a complex, multichain enzyme responsible for most of the replicative synthesis in bacteria. The epsilon subunit contain the editing function and is a proofreading 3'-5' exonuclease.</text>
</comment>
<keyword evidence="12 18" id="KW-0239">DNA-directed DNA polymerase</keyword>
<evidence type="ECO:0000256" key="9">
    <source>
        <dbReference type="ARBA" id="ARBA00022801"/>
    </source>
</evidence>